<protein>
    <submittedName>
        <fullName evidence="1">Uncharacterized protein</fullName>
    </submittedName>
</protein>
<feature type="non-terminal residue" evidence="1">
    <location>
        <position position="1"/>
    </location>
</feature>
<dbReference type="EMBL" id="JACVVK020000302">
    <property type="protein sequence ID" value="KAK7479481.1"/>
    <property type="molecule type" value="Genomic_DNA"/>
</dbReference>
<accession>A0ABD0JWP7</accession>
<name>A0ABD0JWP7_9CAEN</name>
<evidence type="ECO:0000313" key="1">
    <source>
        <dbReference type="EMBL" id="KAK7479481.1"/>
    </source>
</evidence>
<comment type="caution">
    <text evidence="1">The sequence shown here is derived from an EMBL/GenBank/DDBJ whole genome shotgun (WGS) entry which is preliminary data.</text>
</comment>
<evidence type="ECO:0000313" key="2">
    <source>
        <dbReference type="Proteomes" id="UP001519460"/>
    </source>
</evidence>
<dbReference type="Proteomes" id="UP001519460">
    <property type="component" value="Unassembled WGS sequence"/>
</dbReference>
<keyword evidence="2" id="KW-1185">Reference proteome</keyword>
<gene>
    <name evidence="1" type="ORF">BaRGS_00029297</name>
</gene>
<organism evidence="1 2">
    <name type="scientific">Batillaria attramentaria</name>
    <dbReference type="NCBI Taxonomy" id="370345"/>
    <lineage>
        <taxon>Eukaryota</taxon>
        <taxon>Metazoa</taxon>
        <taxon>Spiralia</taxon>
        <taxon>Lophotrochozoa</taxon>
        <taxon>Mollusca</taxon>
        <taxon>Gastropoda</taxon>
        <taxon>Caenogastropoda</taxon>
        <taxon>Sorbeoconcha</taxon>
        <taxon>Cerithioidea</taxon>
        <taxon>Batillariidae</taxon>
        <taxon>Batillaria</taxon>
    </lineage>
</organism>
<proteinExistence type="predicted"/>
<reference evidence="1 2" key="1">
    <citation type="journal article" date="2023" name="Sci. Data">
        <title>Genome assembly of the Korean intertidal mud-creeper Batillaria attramentaria.</title>
        <authorList>
            <person name="Patra A.K."/>
            <person name="Ho P.T."/>
            <person name="Jun S."/>
            <person name="Lee S.J."/>
            <person name="Kim Y."/>
            <person name="Won Y.J."/>
        </authorList>
    </citation>
    <scope>NUCLEOTIDE SEQUENCE [LARGE SCALE GENOMIC DNA]</scope>
    <source>
        <strain evidence="1">Wonlab-2016</strain>
    </source>
</reference>
<sequence length="203" mass="21931">LTGGGAIGVFDDACTVELQSVGFEARLTRYVALVVTSGNGRSEQGESSPSVGVSASWCRMQETKVLAKARNRQYTRDKYWTHVLGSPPDSAGTVSKDSKGRYLETSYASSSSRVGRQPTLSSCRLFSIEGNVNPWHTAGKPASGTSVMINVILPASGSVKEDVTQIVYGRLRRVASKTREASCSSLHRELSFQSLVTYRVTSR</sequence>
<dbReference type="AlphaFoldDB" id="A0ABD0JWP7"/>